<dbReference type="GO" id="GO:0022857">
    <property type="term" value="F:transmembrane transporter activity"/>
    <property type="evidence" value="ECO:0007669"/>
    <property type="project" value="InterPro"/>
</dbReference>
<reference evidence="7" key="1">
    <citation type="journal article" date="2020" name="Fungal Divers.">
        <title>Resolving the Mortierellaceae phylogeny through synthesis of multi-gene phylogenetics and phylogenomics.</title>
        <authorList>
            <person name="Vandepol N."/>
            <person name="Liber J."/>
            <person name="Desiro A."/>
            <person name="Na H."/>
            <person name="Kennedy M."/>
            <person name="Barry K."/>
            <person name="Grigoriev I.V."/>
            <person name="Miller A.N."/>
            <person name="O'Donnell K."/>
            <person name="Stajich J.E."/>
            <person name="Bonito G."/>
        </authorList>
    </citation>
    <scope>NUCLEOTIDE SEQUENCE</scope>
    <source>
        <strain evidence="7">NRRL 2769</strain>
    </source>
</reference>
<dbReference type="GO" id="GO:0016020">
    <property type="term" value="C:membrane"/>
    <property type="evidence" value="ECO:0007669"/>
    <property type="project" value="UniProtKB-SubCell"/>
</dbReference>
<evidence type="ECO:0000256" key="4">
    <source>
        <dbReference type="ARBA" id="ARBA00023136"/>
    </source>
</evidence>
<feature type="transmembrane region" description="Helical" evidence="6">
    <location>
        <begin position="35"/>
        <end position="60"/>
    </location>
</feature>
<evidence type="ECO:0000313" key="8">
    <source>
        <dbReference type="Proteomes" id="UP000703661"/>
    </source>
</evidence>
<feature type="transmembrane region" description="Helical" evidence="6">
    <location>
        <begin position="243"/>
        <end position="262"/>
    </location>
</feature>
<dbReference type="OrthoDB" id="3026777at2759"/>
<dbReference type="Proteomes" id="UP000703661">
    <property type="component" value="Unassembled WGS sequence"/>
</dbReference>
<dbReference type="EMBL" id="JAAAID010000160">
    <property type="protein sequence ID" value="KAG0021417.1"/>
    <property type="molecule type" value="Genomic_DNA"/>
</dbReference>
<feature type="region of interest" description="Disordered" evidence="5">
    <location>
        <begin position="1"/>
        <end position="29"/>
    </location>
</feature>
<dbReference type="Gene3D" id="1.20.1250.20">
    <property type="entry name" value="MFS general substrate transporter like domains"/>
    <property type="match status" value="1"/>
</dbReference>
<evidence type="ECO:0000256" key="6">
    <source>
        <dbReference type="SAM" id="Phobius"/>
    </source>
</evidence>
<keyword evidence="4 6" id="KW-0472">Membrane</keyword>
<evidence type="ECO:0008006" key="9">
    <source>
        <dbReference type="Google" id="ProtNLM"/>
    </source>
</evidence>
<evidence type="ECO:0000256" key="1">
    <source>
        <dbReference type="ARBA" id="ARBA00004141"/>
    </source>
</evidence>
<evidence type="ECO:0000256" key="2">
    <source>
        <dbReference type="ARBA" id="ARBA00022692"/>
    </source>
</evidence>
<feature type="transmembrane region" description="Helical" evidence="6">
    <location>
        <begin position="217"/>
        <end position="236"/>
    </location>
</feature>
<protein>
    <recommendedName>
        <fullName evidence="9">Major facilitator superfamily (MFS) profile domain-containing protein</fullName>
    </recommendedName>
</protein>
<comment type="caution">
    <text evidence="7">The sequence shown here is derived from an EMBL/GenBank/DDBJ whole genome shotgun (WGS) entry which is preliminary data.</text>
</comment>
<feature type="transmembrane region" description="Helical" evidence="6">
    <location>
        <begin position="330"/>
        <end position="361"/>
    </location>
</feature>
<feature type="transmembrane region" description="Helical" evidence="6">
    <location>
        <begin position="368"/>
        <end position="390"/>
    </location>
</feature>
<gene>
    <name evidence="7" type="ORF">BGZ80_002435</name>
</gene>
<feature type="transmembrane region" description="Helical" evidence="6">
    <location>
        <begin position="502"/>
        <end position="523"/>
    </location>
</feature>
<dbReference type="InterPro" id="IPR011701">
    <property type="entry name" value="MFS"/>
</dbReference>
<comment type="subcellular location">
    <subcellularLocation>
        <location evidence="1">Membrane</location>
        <topology evidence="1">Multi-pass membrane protein</topology>
    </subcellularLocation>
</comment>
<dbReference type="Pfam" id="PF07690">
    <property type="entry name" value="MFS_1"/>
    <property type="match status" value="1"/>
</dbReference>
<evidence type="ECO:0000313" key="7">
    <source>
        <dbReference type="EMBL" id="KAG0021417.1"/>
    </source>
</evidence>
<dbReference type="PANTHER" id="PTHR23507:SF1">
    <property type="entry name" value="FI18259P1-RELATED"/>
    <property type="match status" value="1"/>
</dbReference>
<dbReference type="InterPro" id="IPR036259">
    <property type="entry name" value="MFS_trans_sf"/>
</dbReference>
<dbReference type="AlphaFoldDB" id="A0A9P6N2A6"/>
<keyword evidence="2 6" id="KW-0812">Transmembrane</keyword>
<evidence type="ECO:0000256" key="3">
    <source>
        <dbReference type="ARBA" id="ARBA00022989"/>
    </source>
</evidence>
<feature type="transmembrane region" description="Helical" evidence="6">
    <location>
        <begin position="466"/>
        <end position="490"/>
    </location>
</feature>
<dbReference type="SUPFAM" id="SSF103473">
    <property type="entry name" value="MFS general substrate transporter"/>
    <property type="match status" value="1"/>
</dbReference>
<accession>A0A9P6N2A6</accession>
<evidence type="ECO:0000256" key="5">
    <source>
        <dbReference type="SAM" id="MobiDB-lite"/>
    </source>
</evidence>
<feature type="transmembrane region" description="Helical" evidence="6">
    <location>
        <begin position="148"/>
        <end position="166"/>
    </location>
</feature>
<feature type="transmembrane region" description="Helical" evidence="6">
    <location>
        <begin position="113"/>
        <end position="136"/>
    </location>
</feature>
<organism evidence="7 8">
    <name type="scientific">Entomortierella chlamydospora</name>
    <dbReference type="NCBI Taxonomy" id="101097"/>
    <lineage>
        <taxon>Eukaryota</taxon>
        <taxon>Fungi</taxon>
        <taxon>Fungi incertae sedis</taxon>
        <taxon>Mucoromycota</taxon>
        <taxon>Mortierellomycotina</taxon>
        <taxon>Mortierellomycetes</taxon>
        <taxon>Mortierellales</taxon>
        <taxon>Mortierellaceae</taxon>
        <taxon>Entomortierella</taxon>
    </lineage>
</organism>
<feature type="compositionally biased region" description="Basic and acidic residues" evidence="5">
    <location>
        <begin position="16"/>
        <end position="29"/>
    </location>
</feature>
<dbReference type="PANTHER" id="PTHR23507">
    <property type="entry name" value="ZGC:174356"/>
    <property type="match status" value="1"/>
</dbReference>
<name>A0A9P6N2A6_9FUNG</name>
<keyword evidence="3 6" id="KW-1133">Transmembrane helix</keyword>
<sequence length="536" mass="58482">MSGSEAPHVSETTSLLHDDPSARTRHHEQSSRPSYWYSVGALFVSGIASGPGAVLGIPFLQELFCERGIPEGLIPIHNSTRTLAAEYWLLQKTIGDVPDDNGGNCDSPEYSAAIARFISVSATLIAILMTLTVRYWSGLSDRIGRKRTMQLCSFGSFIALLVYMMVRINNEASLYYLWVGDIIEGMTGSLIGYETIAHAFAADVTAPGERTVVFGRLAAGSATGSTLGVVLGGLIGKRFGLKFVFVWVAPCLAFLNFVYISLVPESLSEAELSNNRLQHSQAILAQHQESHESGFKHSLTRVLKSAESNVRAIAKGVVPDMQPNRLPGKYSILSIAVIIFVANTASIALASQMVTYLVYMFHFDETNLAVLLIISGLSRFVYLTVLLPFIKQFAPKDAENDTAVSINFDLKLTCFAVLSELIFFLVFANATSIEIIYVSALISSLTNMFTPAIRSIVSQSVAPEQIGVTFGTLSTVASFAAIITPLPAGWIYSLTVEFWPTALFYVGMVFTTSALALCLYMYFRQTQMINYRTAST</sequence>
<keyword evidence="8" id="KW-1185">Reference proteome</keyword>
<proteinExistence type="predicted"/>